<dbReference type="RefSeq" id="WP_073289467.1">
    <property type="nucleotide sequence ID" value="NZ_FRCP01000016.1"/>
</dbReference>
<dbReference type="EMBL" id="FRCP01000016">
    <property type="protein sequence ID" value="SHM77496.1"/>
    <property type="molecule type" value="Genomic_DNA"/>
</dbReference>
<organism evidence="1 2">
    <name type="scientific">Anaerosporobacter mobilis DSM 15930</name>
    <dbReference type="NCBI Taxonomy" id="1120996"/>
    <lineage>
        <taxon>Bacteria</taxon>
        <taxon>Bacillati</taxon>
        <taxon>Bacillota</taxon>
        <taxon>Clostridia</taxon>
        <taxon>Lachnospirales</taxon>
        <taxon>Lachnospiraceae</taxon>
        <taxon>Anaerosporobacter</taxon>
    </lineage>
</organism>
<dbReference type="AlphaFoldDB" id="A0A1M7LHJ8"/>
<reference evidence="1 2" key="1">
    <citation type="submission" date="2016-11" db="EMBL/GenBank/DDBJ databases">
        <authorList>
            <person name="Jaros S."/>
            <person name="Januszkiewicz K."/>
            <person name="Wedrychowicz H."/>
        </authorList>
    </citation>
    <scope>NUCLEOTIDE SEQUENCE [LARGE SCALE GENOMIC DNA]</scope>
    <source>
        <strain evidence="1 2">DSM 15930</strain>
    </source>
</reference>
<proteinExistence type="predicted"/>
<accession>A0A1M7LHJ8</accession>
<name>A0A1M7LHJ8_9FIRM</name>
<sequence>MKEQKLYVCDYCGTQYKDKNDCKGCEDGHKIPVAIDTASWVSIKQNGSGYPTKVHVAMSNGETITYNR</sequence>
<evidence type="ECO:0000313" key="2">
    <source>
        <dbReference type="Proteomes" id="UP000184038"/>
    </source>
</evidence>
<gene>
    <name evidence="1" type="ORF">SAMN02746066_03268</name>
</gene>
<dbReference type="Proteomes" id="UP000184038">
    <property type="component" value="Unassembled WGS sequence"/>
</dbReference>
<keyword evidence="2" id="KW-1185">Reference proteome</keyword>
<evidence type="ECO:0000313" key="1">
    <source>
        <dbReference type="EMBL" id="SHM77496.1"/>
    </source>
</evidence>
<dbReference type="STRING" id="1120996.SAMN02746066_03268"/>
<protein>
    <submittedName>
        <fullName evidence="1">Uncharacterized protein</fullName>
    </submittedName>
</protein>
<dbReference type="OrthoDB" id="2293175at2"/>